<dbReference type="RefSeq" id="WP_076429345.1">
    <property type="nucleotide sequence ID" value="NZ_FTMP01000012.1"/>
</dbReference>
<proteinExistence type="predicted"/>
<gene>
    <name evidence="1" type="ORF">SAMN05878282_11284</name>
</gene>
<sequence length="265" mass="28152">MKLGSAVKKAIAASLILNLVGCATGPQTPRIELPAPDAVPKEQWSDAMHVITAMGITGQRDIPQQYANPANQQEAASTSVNAADAALAASSGAGGLGLGLFLLGGASDPARAYQVAAFVPTTLAASPEEASKLALKVMEETRLQVFPAKRSKLSFLVGQYPSGHPKAFDGASALLNDRPAPFTSEASNSPAFLNYEKVYGPIFFHNEQFTIDANKNDLTTVEAMTRMSKALPDWFYIYHPGQALRVNSVPARVINKGEAMFFIAK</sequence>
<accession>A0A1N6XCN7</accession>
<name>A0A1N6XCN7_AQUAC</name>
<reference evidence="1 2" key="1">
    <citation type="submission" date="2017-01" db="EMBL/GenBank/DDBJ databases">
        <authorList>
            <person name="Mah S.A."/>
            <person name="Swanson W.J."/>
            <person name="Moy G.W."/>
            <person name="Vacquier V.D."/>
        </authorList>
    </citation>
    <scope>NUCLEOTIDE SEQUENCE [LARGE SCALE GENOMIC DNA]</scope>
    <source>
        <strain evidence="1 2">RU36E</strain>
    </source>
</reference>
<dbReference type="Proteomes" id="UP000185841">
    <property type="component" value="Unassembled WGS sequence"/>
</dbReference>
<dbReference type="EMBL" id="FTMP01000012">
    <property type="protein sequence ID" value="SIR00027.1"/>
    <property type="molecule type" value="Genomic_DNA"/>
</dbReference>
<protein>
    <submittedName>
        <fullName evidence="1">Uncharacterized protein</fullName>
    </submittedName>
</protein>
<organism evidence="1 2">
    <name type="scientific">Aquipseudomonas alcaligenes</name>
    <name type="common">Pseudomonas alcaligenes</name>
    <dbReference type="NCBI Taxonomy" id="43263"/>
    <lineage>
        <taxon>Bacteria</taxon>
        <taxon>Pseudomonadati</taxon>
        <taxon>Pseudomonadota</taxon>
        <taxon>Gammaproteobacteria</taxon>
        <taxon>Pseudomonadales</taxon>
        <taxon>Pseudomonadaceae</taxon>
        <taxon>Aquipseudomonas</taxon>
    </lineage>
</organism>
<evidence type="ECO:0000313" key="1">
    <source>
        <dbReference type="EMBL" id="SIR00027.1"/>
    </source>
</evidence>
<evidence type="ECO:0000313" key="2">
    <source>
        <dbReference type="Proteomes" id="UP000185841"/>
    </source>
</evidence>
<dbReference type="AlphaFoldDB" id="A0A1N6XCN7"/>